<dbReference type="AlphaFoldDB" id="A0AAV8YB12"/>
<name>A0AAV8YB12_9CUCU</name>
<proteinExistence type="predicted"/>
<sequence length="592" mass="68282">MFETHQPGFCYRSNGEPRNMQQIPATSASINFKFNNLNIVNPDFPYVINYFQHIHCLIFTDGEVDVEKILCLHLLSAHRAETLTPPKRKKYMCKEHSPTERLVERSKNGFNNYETLSHLFPLYTLELLSEHKAMGEVAAPLINDGRLAARILINDKVRELLSTVVRALEECNQLKMKQLVTLAKDTSALKKMMGKKSVSEFFNTLFDHSLINSCEAYVLTPPFRIKTRDLDIKTPSGNIESLIKHPPERIGAASSTTTRPQITNRADKNQRTKTASSLSKTSLAKLEKEARLEKQARIEKQERRKLAIPHKRSVEEEEKLMVPRVRINFIARNIKAAAKTKRIEYDTDEPELWPPRKMSGSFYMPKRRSPEPQMWTQNFMSTVAEEERPDKNETITTFDRKFALTHLIIQRSRKEPVYYSAYASLGALAGSFSGALKKRSTESGIFQQCSLFNHFNQHQLTPISSIMSDTISPKRKHDALRDSKYHLRHTTCPACLEKWKAPLPSPKTPRVKRSAVLPGDDLLLETNLQKRISTLISEEMFRLESYDRKYSRDREPPRKFIMKPKDAERDPLDNVNLDPMDLALIEQEIKRK</sequence>
<evidence type="ECO:0000313" key="3">
    <source>
        <dbReference type="Proteomes" id="UP001162162"/>
    </source>
</evidence>
<evidence type="ECO:0000313" key="2">
    <source>
        <dbReference type="EMBL" id="KAJ8948029.1"/>
    </source>
</evidence>
<reference evidence="2" key="1">
    <citation type="journal article" date="2023" name="Insect Mol. Biol.">
        <title>Genome sequencing provides insights into the evolution of gene families encoding plant cell wall-degrading enzymes in longhorned beetles.</title>
        <authorList>
            <person name="Shin N.R."/>
            <person name="Okamura Y."/>
            <person name="Kirsch R."/>
            <person name="Pauchet Y."/>
        </authorList>
    </citation>
    <scope>NUCLEOTIDE SEQUENCE</scope>
    <source>
        <strain evidence="2">AMC_N1</strain>
    </source>
</reference>
<comment type="caution">
    <text evidence="2">The sequence shown here is derived from an EMBL/GenBank/DDBJ whole genome shotgun (WGS) entry which is preliminary data.</text>
</comment>
<dbReference type="Proteomes" id="UP001162162">
    <property type="component" value="Unassembled WGS sequence"/>
</dbReference>
<dbReference type="EMBL" id="JAPWTK010000145">
    <property type="protein sequence ID" value="KAJ8948029.1"/>
    <property type="molecule type" value="Genomic_DNA"/>
</dbReference>
<protein>
    <submittedName>
        <fullName evidence="2">Uncharacterized protein</fullName>
    </submittedName>
</protein>
<keyword evidence="3" id="KW-1185">Reference proteome</keyword>
<feature type="compositionally biased region" description="Basic and acidic residues" evidence="1">
    <location>
        <begin position="553"/>
        <end position="572"/>
    </location>
</feature>
<organism evidence="2 3">
    <name type="scientific">Aromia moschata</name>
    <dbReference type="NCBI Taxonomy" id="1265417"/>
    <lineage>
        <taxon>Eukaryota</taxon>
        <taxon>Metazoa</taxon>
        <taxon>Ecdysozoa</taxon>
        <taxon>Arthropoda</taxon>
        <taxon>Hexapoda</taxon>
        <taxon>Insecta</taxon>
        <taxon>Pterygota</taxon>
        <taxon>Neoptera</taxon>
        <taxon>Endopterygota</taxon>
        <taxon>Coleoptera</taxon>
        <taxon>Polyphaga</taxon>
        <taxon>Cucujiformia</taxon>
        <taxon>Chrysomeloidea</taxon>
        <taxon>Cerambycidae</taxon>
        <taxon>Cerambycinae</taxon>
        <taxon>Callichromatini</taxon>
        <taxon>Aromia</taxon>
    </lineage>
</organism>
<gene>
    <name evidence="2" type="ORF">NQ318_003362</name>
</gene>
<evidence type="ECO:0000256" key="1">
    <source>
        <dbReference type="SAM" id="MobiDB-lite"/>
    </source>
</evidence>
<feature type="region of interest" description="Disordered" evidence="1">
    <location>
        <begin position="553"/>
        <end position="573"/>
    </location>
</feature>
<accession>A0AAV8YB12</accession>